<keyword evidence="5 8" id="KW-0472">Membrane</keyword>
<dbReference type="AlphaFoldDB" id="G3PHB4"/>
<dbReference type="PANTHER" id="PTHR23037:SF46">
    <property type="entry name" value="INTERLEUKIN 5 RECEPTOR SUBUNIT ALPHA"/>
    <property type="match status" value="1"/>
</dbReference>
<dbReference type="SUPFAM" id="SSF49265">
    <property type="entry name" value="Fibronectin type III"/>
    <property type="match status" value="1"/>
</dbReference>
<keyword evidence="3 9" id="KW-0732">Signal</keyword>
<evidence type="ECO:0000256" key="5">
    <source>
        <dbReference type="ARBA" id="ARBA00023136"/>
    </source>
</evidence>
<feature type="signal peptide" evidence="9">
    <location>
        <begin position="1"/>
        <end position="27"/>
    </location>
</feature>
<evidence type="ECO:0000256" key="7">
    <source>
        <dbReference type="ARBA" id="ARBA00023180"/>
    </source>
</evidence>
<reference evidence="11" key="1">
    <citation type="submission" date="2006-01" db="EMBL/GenBank/DDBJ databases">
        <authorList>
            <person name="Lindblad-Toh K."/>
            <person name="Mauceli E."/>
            <person name="Grabherr M."/>
            <person name="Chang J.L."/>
            <person name="Lander E.S."/>
        </authorList>
    </citation>
    <scope>NUCLEOTIDE SEQUENCE [LARGE SCALE GENOMIC DNA]</scope>
</reference>
<keyword evidence="2 8" id="KW-0812">Transmembrane</keyword>
<dbReference type="Ensembl" id="ENSGACT00000017023.1">
    <property type="protein sequence ID" value="ENSGACP00000016989.1"/>
    <property type="gene ID" value="ENSGACG00000012859.1"/>
</dbReference>
<dbReference type="GO" id="GO:0004896">
    <property type="term" value="F:cytokine receptor activity"/>
    <property type="evidence" value="ECO:0007669"/>
    <property type="project" value="TreeGrafter"/>
</dbReference>
<dbReference type="GO" id="GO:0009897">
    <property type="term" value="C:external side of plasma membrane"/>
    <property type="evidence" value="ECO:0007669"/>
    <property type="project" value="TreeGrafter"/>
</dbReference>
<dbReference type="InParanoid" id="G3PHB4"/>
<dbReference type="STRING" id="69293.ENSGACP00000016989"/>
<accession>G3PHB4</accession>
<dbReference type="PROSITE" id="PS50853">
    <property type="entry name" value="FN3"/>
    <property type="match status" value="1"/>
</dbReference>
<dbReference type="eggNOG" id="ENOG502S9A7">
    <property type="taxonomic scope" value="Eukaryota"/>
</dbReference>
<dbReference type="Bgee" id="ENSGACG00000012859">
    <property type="expression patterns" value="Expressed in spleen and 13 other cell types or tissues"/>
</dbReference>
<dbReference type="OMA" id="HECVPIS"/>
<feature type="chain" id="PRO_5003449643" description="Fibronectin type-III domain-containing protein" evidence="9">
    <location>
        <begin position="28"/>
        <end position="332"/>
    </location>
</feature>
<evidence type="ECO:0000256" key="1">
    <source>
        <dbReference type="ARBA" id="ARBA00004479"/>
    </source>
</evidence>
<dbReference type="InterPro" id="IPR036116">
    <property type="entry name" value="FN3_sf"/>
</dbReference>
<keyword evidence="4 8" id="KW-1133">Transmembrane helix</keyword>
<evidence type="ECO:0000313" key="11">
    <source>
        <dbReference type="Ensembl" id="ENSGACP00000016989.1"/>
    </source>
</evidence>
<feature type="transmembrane region" description="Helical" evidence="8">
    <location>
        <begin position="256"/>
        <end position="276"/>
    </location>
</feature>
<dbReference type="Gene3D" id="2.60.40.10">
    <property type="entry name" value="Immunoglobulins"/>
    <property type="match status" value="1"/>
</dbReference>
<name>G3PHB4_GASAC</name>
<dbReference type="InterPro" id="IPR003961">
    <property type="entry name" value="FN3_dom"/>
</dbReference>
<reference evidence="11" key="2">
    <citation type="submission" date="2024-04" db="UniProtKB">
        <authorList>
            <consortium name="Ensembl"/>
        </authorList>
    </citation>
    <scope>IDENTIFICATION</scope>
</reference>
<organism evidence="11">
    <name type="scientific">Gasterosteus aculeatus</name>
    <name type="common">Three-spined stickleback</name>
    <dbReference type="NCBI Taxonomy" id="69293"/>
    <lineage>
        <taxon>Eukaryota</taxon>
        <taxon>Metazoa</taxon>
        <taxon>Chordata</taxon>
        <taxon>Craniata</taxon>
        <taxon>Vertebrata</taxon>
        <taxon>Euteleostomi</taxon>
        <taxon>Actinopterygii</taxon>
        <taxon>Neopterygii</taxon>
        <taxon>Teleostei</taxon>
        <taxon>Neoteleostei</taxon>
        <taxon>Acanthomorphata</taxon>
        <taxon>Eupercaria</taxon>
        <taxon>Perciformes</taxon>
        <taxon>Cottioidei</taxon>
        <taxon>Gasterosteales</taxon>
        <taxon>Gasterosteidae</taxon>
        <taxon>Gasterosteus</taxon>
    </lineage>
</organism>
<evidence type="ECO:0000256" key="2">
    <source>
        <dbReference type="ARBA" id="ARBA00022692"/>
    </source>
</evidence>
<evidence type="ECO:0000256" key="6">
    <source>
        <dbReference type="ARBA" id="ARBA00023170"/>
    </source>
</evidence>
<dbReference type="InterPro" id="IPR013783">
    <property type="entry name" value="Ig-like_fold"/>
</dbReference>
<dbReference type="PANTHER" id="PTHR23037">
    <property type="entry name" value="CYTOKINE RECEPTOR"/>
    <property type="match status" value="1"/>
</dbReference>
<evidence type="ECO:0000256" key="9">
    <source>
        <dbReference type="SAM" id="SignalP"/>
    </source>
</evidence>
<evidence type="ECO:0000256" key="3">
    <source>
        <dbReference type="ARBA" id="ARBA00022729"/>
    </source>
</evidence>
<feature type="domain" description="Fibronectin type-III" evidence="10">
    <location>
        <begin position="156"/>
        <end position="249"/>
    </location>
</feature>
<evidence type="ECO:0000256" key="8">
    <source>
        <dbReference type="SAM" id="Phobius"/>
    </source>
</evidence>
<evidence type="ECO:0000259" key="10">
    <source>
        <dbReference type="PROSITE" id="PS50853"/>
    </source>
</evidence>
<comment type="subcellular location">
    <subcellularLocation>
        <location evidence="1">Membrane</location>
        <topology evidence="1">Single-pass type I membrane protein</topology>
    </subcellularLocation>
</comment>
<keyword evidence="6" id="KW-0675">Receptor</keyword>
<protein>
    <recommendedName>
        <fullName evidence="10">Fibronectin type-III domain-containing protein</fullName>
    </recommendedName>
</protein>
<proteinExistence type="predicted"/>
<keyword evidence="7" id="KW-0325">Glycoprotein</keyword>
<evidence type="ECO:0000256" key="4">
    <source>
        <dbReference type="ARBA" id="ARBA00022989"/>
    </source>
</evidence>
<sequence length="332" mass="37694">MKLLPAHPELWACLLVLCVSQPGETEAGDPDVCDMESRDPGNIEPKFSSGKENVEMAEVNDNFRCLFHPTNVLNCSWSFHTLHEDAQLFVHIRICDGDGEVNHTNLSSEERVGSLSFTLHHNVMLYVILHFNITLHGNWTVYTTEYSMDFLEVLPPPQNITASFRDGSLLVTWDLPQRRTVCNDDCLQYQLDLGDQESPKLVHGTLSYTETNADPTYNYSVTLRTRKTIDCQESSHWSVWSDPIKVEPLVYRLNTLVIFSISLGIPMILLAGLLLLRHQRVCSVLFPPIPRPPLKYKGILEKGDTFNLWHPAAPAEPEITKVLETEQKPEKT</sequence>